<evidence type="ECO:0000313" key="4">
    <source>
        <dbReference type="Proteomes" id="UP000001072"/>
    </source>
</evidence>
<dbReference type="VEuPathDB" id="FungiDB:MELLADRAFT_112687"/>
<dbReference type="Proteomes" id="UP000001072">
    <property type="component" value="Unassembled WGS sequence"/>
</dbReference>
<dbReference type="GeneID" id="18924758"/>
<accession>F4S798</accession>
<gene>
    <name evidence="3" type="ORF">MELLADRAFT_112687</name>
</gene>
<dbReference type="KEGG" id="mlr:MELLADRAFT_112687"/>
<keyword evidence="2" id="KW-1133">Transmembrane helix</keyword>
<feature type="compositionally biased region" description="Polar residues" evidence="1">
    <location>
        <begin position="129"/>
        <end position="142"/>
    </location>
</feature>
<keyword evidence="2" id="KW-0812">Transmembrane</keyword>
<dbReference type="HOGENOM" id="CLU_1366517_0_0_1"/>
<reference evidence="4" key="1">
    <citation type="journal article" date="2011" name="Proc. Natl. Acad. Sci. U.S.A.">
        <title>Obligate biotrophy features unraveled by the genomic analysis of rust fungi.</title>
        <authorList>
            <person name="Duplessis S."/>
            <person name="Cuomo C.A."/>
            <person name="Lin Y.-C."/>
            <person name="Aerts A."/>
            <person name="Tisserant E."/>
            <person name="Veneault-Fourrey C."/>
            <person name="Joly D.L."/>
            <person name="Hacquard S."/>
            <person name="Amselem J."/>
            <person name="Cantarel B.L."/>
            <person name="Chiu R."/>
            <person name="Coutinho P.M."/>
            <person name="Feau N."/>
            <person name="Field M."/>
            <person name="Frey P."/>
            <person name="Gelhaye E."/>
            <person name="Goldberg J."/>
            <person name="Grabherr M.G."/>
            <person name="Kodira C.D."/>
            <person name="Kohler A."/>
            <person name="Kuees U."/>
            <person name="Lindquist E.A."/>
            <person name="Lucas S.M."/>
            <person name="Mago R."/>
            <person name="Mauceli E."/>
            <person name="Morin E."/>
            <person name="Murat C."/>
            <person name="Pangilinan J.L."/>
            <person name="Park R."/>
            <person name="Pearson M."/>
            <person name="Quesneville H."/>
            <person name="Rouhier N."/>
            <person name="Sakthikumar S."/>
            <person name="Salamov A.A."/>
            <person name="Schmutz J."/>
            <person name="Selles B."/>
            <person name="Shapiro H."/>
            <person name="Tanguay P."/>
            <person name="Tuskan G.A."/>
            <person name="Henrissat B."/>
            <person name="Van de Peer Y."/>
            <person name="Rouze P."/>
            <person name="Ellis J.G."/>
            <person name="Dodds P.N."/>
            <person name="Schein J.E."/>
            <person name="Zhong S."/>
            <person name="Hamelin R.C."/>
            <person name="Grigoriev I.V."/>
            <person name="Szabo L.J."/>
            <person name="Martin F."/>
        </authorList>
    </citation>
    <scope>NUCLEOTIDE SEQUENCE [LARGE SCALE GENOMIC DNA]</scope>
    <source>
        <strain evidence="4">98AG31 / pathotype 3-4-7</strain>
    </source>
</reference>
<dbReference type="AlphaFoldDB" id="F4S798"/>
<dbReference type="RefSeq" id="XP_007417265.1">
    <property type="nucleotide sequence ID" value="XM_007417203.1"/>
</dbReference>
<dbReference type="InParanoid" id="F4S798"/>
<feature type="transmembrane region" description="Helical" evidence="2">
    <location>
        <begin position="36"/>
        <end position="59"/>
    </location>
</feature>
<evidence type="ECO:0000256" key="1">
    <source>
        <dbReference type="SAM" id="MobiDB-lite"/>
    </source>
</evidence>
<name>F4S798_MELLP</name>
<proteinExistence type="predicted"/>
<feature type="region of interest" description="Disordered" evidence="1">
    <location>
        <begin position="127"/>
        <end position="159"/>
    </location>
</feature>
<organism evidence="4">
    <name type="scientific">Melampsora larici-populina (strain 98AG31 / pathotype 3-4-7)</name>
    <name type="common">Poplar leaf rust fungus</name>
    <dbReference type="NCBI Taxonomy" id="747676"/>
    <lineage>
        <taxon>Eukaryota</taxon>
        <taxon>Fungi</taxon>
        <taxon>Dikarya</taxon>
        <taxon>Basidiomycota</taxon>
        <taxon>Pucciniomycotina</taxon>
        <taxon>Pucciniomycetes</taxon>
        <taxon>Pucciniales</taxon>
        <taxon>Melampsoraceae</taxon>
        <taxon>Melampsora</taxon>
    </lineage>
</organism>
<dbReference type="OrthoDB" id="10376121at2759"/>
<dbReference type="EMBL" id="GL883158">
    <property type="protein sequence ID" value="EGF99478.1"/>
    <property type="molecule type" value="Genomic_DNA"/>
</dbReference>
<evidence type="ECO:0000256" key="2">
    <source>
        <dbReference type="SAM" id="Phobius"/>
    </source>
</evidence>
<evidence type="ECO:0000313" key="3">
    <source>
        <dbReference type="EMBL" id="EGF99478.1"/>
    </source>
</evidence>
<keyword evidence="4" id="KW-1185">Reference proteome</keyword>
<sequence length="200" mass="22302">MVSLYRSSTLFIRSQVGNQGANLQDQDNKFSSKHGVLLASGFLSLFFLISSVGVGILFYRSRSIKSTSKPLKLTKTPQQTDHLVNLIAKPADCCRSIVKDDMRADCIRGHPIQIRTGVIDIRSDLESDSPISNQSNLTSPIECSNERRGSIKTLPPPQYAKMDPETTFVTLYPNSRLVPDEYLSHEEGHSLSHIDWPLRG</sequence>
<keyword evidence="2" id="KW-0472">Membrane</keyword>
<protein>
    <submittedName>
        <fullName evidence="3">Uncharacterized protein</fullName>
    </submittedName>
</protein>